<accession>A0A8J2JJQ6</accession>
<evidence type="ECO:0000313" key="3">
    <source>
        <dbReference type="Proteomes" id="UP000708208"/>
    </source>
</evidence>
<feature type="region of interest" description="Disordered" evidence="1">
    <location>
        <begin position="1"/>
        <end position="55"/>
    </location>
</feature>
<evidence type="ECO:0000313" key="2">
    <source>
        <dbReference type="EMBL" id="CAG7721555.1"/>
    </source>
</evidence>
<dbReference type="EMBL" id="CAJVCH010080503">
    <property type="protein sequence ID" value="CAG7721555.1"/>
    <property type="molecule type" value="Genomic_DNA"/>
</dbReference>
<evidence type="ECO:0000256" key="1">
    <source>
        <dbReference type="SAM" id="MobiDB-lite"/>
    </source>
</evidence>
<gene>
    <name evidence="2" type="ORF">AFUS01_LOCUS10764</name>
</gene>
<keyword evidence="3" id="KW-1185">Reference proteome</keyword>
<dbReference type="Proteomes" id="UP000708208">
    <property type="component" value="Unassembled WGS sequence"/>
</dbReference>
<reference evidence="2" key="1">
    <citation type="submission" date="2021-06" db="EMBL/GenBank/DDBJ databases">
        <authorList>
            <person name="Hodson N. C."/>
            <person name="Mongue J. A."/>
            <person name="Jaron S. K."/>
        </authorList>
    </citation>
    <scope>NUCLEOTIDE SEQUENCE</scope>
</reference>
<name>A0A8J2JJQ6_9HEXA</name>
<dbReference type="AlphaFoldDB" id="A0A8J2JJQ6"/>
<protein>
    <submittedName>
        <fullName evidence="2">Uncharacterized protein</fullName>
    </submittedName>
</protein>
<feature type="non-terminal residue" evidence="2">
    <location>
        <position position="1"/>
    </location>
</feature>
<organism evidence="2 3">
    <name type="scientific">Allacma fusca</name>
    <dbReference type="NCBI Taxonomy" id="39272"/>
    <lineage>
        <taxon>Eukaryota</taxon>
        <taxon>Metazoa</taxon>
        <taxon>Ecdysozoa</taxon>
        <taxon>Arthropoda</taxon>
        <taxon>Hexapoda</taxon>
        <taxon>Collembola</taxon>
        <taxon>Symphypleona</taxon>
        <taxon>Sminthuridae</taxon>
        <taxon>Allacma</taxon>
    </lineage>
</organism>
<proteinExistence type="predicted"/>
<comment type="caution">
    <text evidence="2">The sequence shown here is derived from an EMBL/GenBank/DDBJ whole genome shotgun (WGS) entry which is preliminary data.</text>
</comment>
<sequence>VPPSPPPAPLEKFQEPPVPAPGARPKKGYPPGGSCPPAPPPEVEEGGLEPSPPVI</sequence>